<evidence type="ECO:0000313" key="5">
    <source>
        <dbReference type="Proteomes" id="UP000245523"/>
    </source>
</evidence>
<dbReference type="RefSeq" id="WP_106200158.1">
    <property type="nucleotide sequence ID" value="NZ_JAXEIU010000025.1"/>
</dbReference>
<name>A0ABX5LMG3_9BACT</name>
<evidence type="ECO:0000256" key="2">
    <source>
        <dbReference type="ARBA" id="ARBA00023002"/>
    </source>
</evidence>
<accession>A0ABX5LMG3</accession>
<dbReference type="InterPro" id="IPR023753">
    <property type="entry name" value="FAD/NAD-binding_dom"/>
</dbReference>
<sequence length="298" mass="31039">MQNDFDVLIIGKGPAGISAALYALRAGLSVLIVAKDAGALSRAHAIANYYGLESAITGKELAQRGEDQAKKLGAEFFTGEVIDLMFAEKFHVRVKYENAETEFLAKSVIIAAGSVRSKAPVPGLDAFEGKGVSYCAVCDGFFYRKKNVAVLGSGAYALAEASELLPLAASVSICTLGEKTTVEIPADYALETEKIVAVEGEGKVQKIRFESGKEIAVDGIFVAIGTASAADLARKTGAAVQKNKLAVDEKRMTTVPGLFAAGDCLGGILQVAVAVGDGAKAGLGAIEFVRNLKAKESK</sequence>
<reference evidence="4 5" key="1">
    <citation type="submission" date="2018-05" db="EMBL/GenBank/DDBJ databases">
        <title>Animal gut microbial communities from fecal samples from Wisconsin, USA.</title>
        <authorList>
            <person name="Neumann A."/>
        </authorList>
    </citation>
    <scope>NUCLEOTIDE SEQUENCE [LARGE SCALE GENOMIC DNA]</scope>
    <source>
        <strain evidence="4 5">UWS4</strain>
    </source>
</reference>
<proteinExistence type="predicted"/>
<dbReference type="InterPro" id="IPR036188">
    <property type="entry name" value="FAD/NAD-bd_sf"/>
</dbReference>
<dbReference type="PRINTS" id="PR00469">
    <property type="entry name" value="PNDRDTASEII"/>
</dbReference>
<dbReference type="Proteomes" id="UP000245523">
    <property type="component" value="Unassembled WGS sequence"/>
</dbReference>
<dbReference type="InterPro" id="IPR050097">
    <property type="entry name" value="Ferredoxin-NADP_redctase_2"/>
</dbReference>
<dbReference type="SUPFAM" id="SSF51905">
    <property type="entry name" value="FAD/NAD(P)-binding domain"/>
    <property type="match status" value="1"/>
</dbReference>
<organism evidence="4 5">
    <name type="scientific">Hallerella porci</name>
    <dbReference type="NCBI Taxonomy" id="1945871"/>
    <lineage>
        <taxon>Bacteria</taxon>
        <taxon>Pseudomonadati</taxon>
        <taxon>Fibrobacterota</taxon>
        <taxon>Fibrobacteria</taxon>
        <taxon>Fibrobacterales</taxon>
        <taxon>Fibrobacteraceae</taxon>
        <taxon>Hallerella</taxon>
    </lineage>
</organism>
<evidence type="ECO:0000256" key="1">
    <source>
        <dbReference type="ARBA" id="ARBA00022630"/>
    </source>
</evidence>
<evidence type="ECO:0000259" key="3">
    <source>
        <dbReference type="Pfam" id="PF07992"/>
    </source>
</evidence>
<dbReference type="PANTHER" id="PTHR48105">
    <property type="entry name" value="THIOREDOXIN REDUCTASE 1-RELATED-RELATED"/>
    <property type="match status" value="1"/>
</dbReference>
<comment type="caution">
    <text evidence="4">The sequence shown here is derived from an EMBL/GenBank/DDBJ whole genome shotgun (WGS) entry which is preliminary data.</text>
</comment>
<protein>
    <submittedName>
        <fullName evidence="4">Thioredoxin reductase (NADPH)</fullName>
    </submittedName>
</protein>
<keyword evidence="5" id="KW-1185">Reference proteome</keyword>
<dbReference type="Pfam" id="PF07992">
    <property type="entry name" value="Pyr_redox_2"/>
    <property type="match status" value="1"/>
</dbReference>
<dbReference type="Gene3D" id="3.50.50.60">
    <property type="entry name" value="FAD/NAD(P)-binding domain"/>
    <property type="match status" value="2"/>
</dbReference>
<gene>
    <name evidence="4" type="ORF">B0H50_10420</name>
</gene>
<feature type="domain" description="FAD/NAD(P)-binding" evidence="3">
    <location>
        <begin position="5"/>
        <end position="278"/>
    </location>
</feature>
<keyword evidence="1" id="KW-0285">Flavoprotein</keyword>
<dbReference type="EMBL" id="QGHD01000004">
    <property type="protein sequence ID" value="PWL03596.1"/>
    <property type="molecule type" value="Genomic_DNA"/>
</dbReference>
<dbReference type="PRINTS" id="PR00368">
    <property type="entry name" value="FADPNR"/>
</dbReference>
<evidence type="ECO:0000313" key="4">
    <source>
        <dbReference type="EMBL" id="PWL03596.1"/>
    </source>
</evidence>
<keyword evidence="2" id="KW-0560">Oxidoreductase</keyword>